<evidence type="ECO:0000313" key="1">
    <source>
        <dbReference type="EMBL" id="OCA92866.1"/>
    </source>
</evidence>
<dbReference type="RefSeq" id="WP_065409322.1">
    <property type="nucleotide sequence ID" value="NZ_MAYT01000001.1"/>
</dbReference>
<dbReference type="Proteomes" id="UP000092578">
    <property type="component" value="Unassembled WGS sequence"/>
</dbReference>
<reference evidence="2" key="1">
    <citation type="submission" date="2016-05" db="EMBL/GenBank/DDBJ databases">
        <authorList>
            <person name="Liu B."/>
            <person name="Wang J."/>
            <person name="Zhu Y."/>
            <person name="Liu G."/>
            <person name="Chen Q."/>
            <person name="Chen Z."/>
            <person name="Lan J."/>
            <person name="Che J."/>
            <person name="Ge C."/>
            <person name="Shi H."/>
            <person name="Pan Z."/>
            <person name="Liu X."/>
        </authorList>
    </citation>
    <scope>NUCLEOTIDE SEQUENCE [LARGE SCALE GENOMIC DNA]</scope>
    <source>
        <strain evidence="2">FJAT-27215</strain>
    </source>
</reference>
<sequence>MEENKELSKSIQQFYELLKRCPDNAEAAYDFVAYLRSLLKIQSKVPLPANEIMTLLKKYKPHVFYTLKRMAKKNLMLNILTGVPANVDAAEERLKKLANS</sequence>
<organism evidence="1 2">
    <name type="scientific">Pseudobacillus wudalianchiensis</name>
    <dbReference type="NCBI Taxonomy" id="1743143"/>
    <lineage>
        <taxon>Bacteria</taxon>
        <taxon>Bacillati</taxon>
        <taxon>Bacillota</taxon>
        <taxon>Bacilli</taxon>
        <taxon>Bacillales</taxon>
        <taxon>Bacillaceae</taxon>
        <taxon>Pseudobacillus</taxon>
    </lineage>
</organism>
<keyword evidence="2" id="KW-1185">Reference proteome</keyword>
<dbReference type="AlphaFoldDB" id="A0A1B9B9U4"/>
<name>A0A1B9B9U4_9BACI</name>
<protein>
    <submittedName>
        <fullName evidence="1">Uncharacterized protein</fullName>
    </submittedName>
</protein>
<proteinExistence type="predicted"/>
<evidence type="ECO:0000313" key="2">
    <source>
        <dbReference type="Proteomes" id="UP000092578"/>
    </source>
</evidence>
<dbReference type="EMBL" id="MAYT01000001">
    <property type="protein sequence ID" value="OCA92866.1"/>
    <property type="molecule type" value="Genomic_DNA"/>
</dbReference>
<gene>
    <name evidence="1" type="ORF">A8F95_04055</name>
</gene>
<accession>A0A1B9B9U4</accession>
<comment type="caution">
    <text evidence="1">The sequence shown here is derived from an EMBL/GenBank/DDBJ whole genome shotgun (WGS) entry which is preliminary data.</text>
</comment>